<evidence type="ECO:0000313" key="2">
    <source>
        <dbReference type="EMBL" id="OUN41922.1"/>
    </source>
</evidence>
<comment type="caution">
    <text evidence="2">The sequence shown here is derived from an EMBL/GenBank/DDBJ whole genome shotgun (WGS) entry which is preliminary data.</text>
</comment>
<keyword evidence="1" id="KW-1133">Transmembrane helix</keyword>
<dbReference type="Proteomes" id="UP000196560">
    <property type="component" value="Unassembled WGS sequence"/>
</dbReference>
<proteinExistence type="predicted"/>
<sequence>MDENKELLKAFERRLQIADSLANLGCAWAVVSLLGRDGFWFQRLLFSVTPDDDCLLLACQVIATCAAALVAERYRGWPLFHSLPRAVGVAACVFAVAVCIAAGVLAYGIAMYAPMGYPAAWDGFLWW</sequence>
<keyword evidence="1" id="KW-0472">Membrane</keyword>
<gene>
    <name evidence="2" type="ORF">B5G21_08725</name>
</gene>
<name>A0A1Y3TZF4_9ACTN</name>
<accession>A0A1Y3TZF4</accession>
<evidence type="ECO:0000313" key="3">
    <source>
        <dbReference type="Proteomes" id="UP000196560"/>
    </source>
</evidence>
<feature type="transmembrane region" description="Helical" evidence="1">
    <location>
        <begin position="15"/>
        <end position="35"/>
    </location>
</feature>
<reference evidence="3" key="1">
    <citation type="submission" date="2017-04" db="EMBL/GenBank/DDBJ databases">
        <title>Function of individual gut microbiota members based on whole genome sequencing of pure cultures obtained from chicken caecum.</title>
        <authorList>
            <person name="Medvecky M."/>
            <person name="Cejkova D."/>
            <person name="Polansky O."/>
            <person name="Karasova D."/>
            <person name="Kubasova T."/>
            <person name="Cizek A."/>
            <person name="Rychlik I."/>
        </authorList>
    </citation>
    <scope>NUCLEOTIDE SEQUENCE [LARGE SCALE GENOMIC DNA]</scope>
    <source>
        <strain evidence="3">An70</strain>
    </source>
</reference>
<feature type="transmembrane region" description="Helical" evidence="1">
    <location>
        <begin position="55"/>
        <end position="74"/>
    </location>
</feature>
<protein>
    <submittedName>
        <fullName evidence="2">Uncharacterized protein</fullName>
    </submittedName>
</protein>
<keyword evidence="3" id="KW-1185">Reference proteome</keyword>
<evidence type="ECO:0000256" key="1">
    <source>
        <dbReference type="SAM" id="Phobius"/>
    </source>
</evidence>
<dbReference type="InterPro" id="IPR029056">
    <property type="entry name" value="Ribokinase-like"/>
</dbReference>
<dbReference type="EMBL" id="NFHO01000010">
    <property type="protein sequence ID" value="OUN41922.1"/>
    <property type="molecule type" value="Genomic_DNA"/>
</dbReference>
<dbReference type="RefSeq" id="WP_087186853.1">
    <property type="nucleotide sequence ID" value="NZ_NFHO01000010.1"/>
</dbReference>
<keyword evidence="1" id="KW-0812">Transmembrane</keyword>
<dbReference type="SUPFAM" id="SSF53613">
    <property type="entry name" value="Ribokinase-like"/>
    <property type="match status" value="1"/>
</dbReference>
<dbReference type="AlphaFoldDB" id="A0A1Y3TZF4"/>
<feature type="transmembrane region" description="Helical" evidence="1">
    <location>
        <begin position="86"/>
        <end position="110"/>
    </location>
</feature>
<organism evidence="2 3">
    <name type="scientific">Enorma massiliensis</name>
    <dbReference type="NCBI Taxonomy" id="1472761"/>
    <lineage>
        <taxon>Bacteria</taxon>
        <taxon>Bacillati</taxon>
        <taxon>Actinomycetota</taxon>
        <taxon>Coriobacteriia</taxon>
        <taxon>Coriobacteriales</taxon>
        <taxon>Coriobacteriaceae</taxon>
        <taxon>Enorma</taxon>
    </lineage>
</organism>